<organism evidence="4 5">
    <name type="scientific">Novipirellula herctigrandis</name>
    <dbReference type="NCBI Taxonomy" id="2527986"/>
    <lineage>
        <taxon>Bacteria</taxon>
        <taxon>Pseudomonadati</taxon>
        <taxon>Planctomycetota</taxon>
        <taxon>Planctomycetia</taxon>
        <taxon>Pirellulales</taxon>
        <taxon>Pirellulaceae</taxon>
        <taxon>Novipirellula</taxon>
    </lineage>
</organism>
<dbReference type="EMBL" id="SJPJ01000001">
    <property type="protein sequence ID" value="TWT84345.1"/>
    <property type="molecule type" value="Genomic_DNA"/>
</dbReference>
<evidence type="ECO:0000256" key="1">
    <source>
        <dbReference type="SAM" id="MobiDB-lite"/>
    </source>
</evidence>
<evidence type="ECO:0000259" key="3">
    <source>
        <dbReference type="PROSITE" id="PS51175"/>
    </source>
</evidence>
<dbReference type="Proteomes" id="UP000315010">
    <property type="component" value="Unassembled WGS sequence"/>
</dbReference>
<dbReference type="SUPFAM" id="SSF49785">
    <property type="entry name" value="Galactose-binding domain-like"/>
    <property type="match status" value="2"/>
</dbReference>
<name>A0A5C5ZB12_9BACT</name>
<dbReference type="RefSeq" id="WP_146402021.1">
    <property type="nucleotide sequence ID" value="NZ_SJPJ01000001.1"/>
</dbReference>
<dbReference type="PROSITE" id="PS51175">
    <property type="entry name" value="CBM6"/>
    <property type="match status" value="1"/>
</dbReference>
<sequence length="756" mass="84244" precursor="true">MNRTDKMAGTFTLLYMCVLMSLASVVQAALPSVHSDSFRYKNKTYSYRVELFDVRGPDYQVQLQTEADRFEAYDPGPVRTYVGTVQEDPKAMVVGYLRKDGSFRGAMYWDRYSKRMSFDRGQMVSESNIDYPQTFDEPRRQFLQGGRMTDGVYQFMLGIDIPSSVYHKRLKRDPELALEVIEFSAAQVAAIYLRDAKLKQAVNHVVIRDNRAVDPYQIGPDALSRATMSAQWKDAGSHLSSVDYDKLLLFHGSSAGLGGLTAGTGVSGKPPRADLVWRHELLHTFNPRNDEGGYPEGATIMVRYSRFNRISSTELEAVVNYRDTKQAKTDMFDVLGDYAVPLPPYGNYDFARVTHGSAKSLKMDVLANDHDVNGDALMLVDVEPKSRLGAQVALSKGTGPQGRDEVVYHAPNRIGMDAFKYTISDGLYQFNAVVVVDVQPDHRIFEAEEAKSSGRKLRLGSGNTGTGSVRLSAAGQMIDWTVQANQGSHGLKIRFGQTDELRRMDLYVNGQLIQGDVAFPPTGKRAEWRYVGFPRVPLNRGKNTIRLKATDNAVTLIDHLMVHSETDIRINFSSRLTPDNYDTAWKGIYCHDEGLAFGQREYGDLEYGWTRNVNDSIVRGINQVAANDLGSCIRMQSMETSKWEIALPNGDYHITIACGDADPNASDHINDLLVEGRRFEDPDGKDPDGKDPDGKDPDGKDPDGKDPDGKDPDGKDQFDFYDGVVTVTDGRLTITPAPSAINTKLCYVCICDRHKN</sequence>
<keyword evidence="5" id="KW-1185">Reference proteome</keyword>
<dbReference type="InterPro" id="IPR008979">
    <property type="entry name" value="Galactose-bd-like_sf"/>
</dbReference>
<evidence type="ECO:0000313" key="4">
    <source>
        <dbReference type="EMBL" id="TWT84345.1"/>
    </source>
</evidence>
<feature type="domain" description="CBM6" evidence="3">
    <location>
        <begin position="443"/>
        <end position="563"/>
    </location>
</feature>
<feature type="chain" id="PRO_5023111130" evidence="2">
    <location>
        <begin position="29"/>
        <end position="756"/>
    </location>
</feature>
<dbReference type="InterPro" id="IPR005084">
    <property type="entry name" value="CBM6"/>
</dbReference>
<feature type="signal peptide" evidence="2">
    <location>
        <begin position="1"/>
        <end position="28"/>
    </location>
</feature>
<comment type="caution">
    <text evidence="4">The sequence shown here is derived from an EMBL/GenBank/DDBJ whole genome shotgun (WGS) entry which is preliminary data.</text>
</comment>
<accession>A0A5C5ZB12</accession>
<dbReference type="Gene3D" id="2.60.120.260">
    <property type="entry name" value="Galactose-binding domain-like"/>
    <property type="match status" value="1"/>
</dbReference>
<dbReference type="GO" id="GO:0030246">
    <property type="term" value="F:carbohydrate binding"/>
    <property type="evidence" value="ECO:0007669"/>
    <property type="project" value="InterPro"/>
</dbReference>
<dbReference type="OrthoDB" id="9770043at2"/>
<dbReference type="Gene3D" id="2.60.120.430">
    <property type="entry name" value="Galactose-binding lectin"/>
    <property type="match status" value="1"/>
</dbReference>
<reference evidence="4 5" key="1">
    <citation type="submission" date="2019-02" db="EMBL/GenBank/DDBJ databases">
        <title>Deep-cultivation of Planctomycetes and their phenomic and genomic characterization uncovers novel biology.</title>
        <authorList>
            <person name="Wiegand S."/>
            <person name="Jogler M."/>
            <person name="Boedeker C."/>
            <person name="Pinto D."/>
            <person name="Vollmers J."/>
            <person name="Rivas-Marin E."/>
            <person name="Kohn T."/>
            <person name="Peeters S.H."/>
            <person name="Heuer A."/>
            <person name="Rast P."/>
            <person name="Oberbeckmann S."/>
            <person name="Bunk B."/>
            <person name="Jeske O."/>
            <person name="Meyerdierks A."/>
            <person name="Storesund J.E."/>
            <person name="Kallscheuer N."/>
            <person name="Luecker S."/>
            <person name="Lage O.M."/>
            <person name="Pohl T."/>
            <person name="Merkel B.J."/>
            <person name="Hornburger P."/>
            <person name="Mueller R.-W."/>
            <person name="Bruemmer F."/>
            <person name="Labrenz M."/>
            <person name="Spormann A.M."/>
            <person name="Op Den Camp H."/>
            <person name="Overmann J."/>
            <person name="Amann R."/>
            <person name="Jetten M.S.M."/>
            <person name="Mascher T."/>
            <person name="Medema M.H."/>
            <person name="Devos D.P."/>
            <person name="Kaster A.-K."/>
            <person name="Ovreas L."/>
            <person name="Rohde M."/>
            <person name="Galperin M.Y."/>
            <person name="Jogler C."/>
        </authorList>
    </citation>
    <scope>NUCLEOTIDE SEQUENCE [LARGE SCALE GENOMIC DNA]</scope>
    <source>
        <strain evidence="4 5">CA13</strain>
    </source>
</reference>
<keyword evidence="2" id="KW-0732">Signal</keyword>
<proteinExistence type="predicted"/>
<feature type="compositionally biased region" description="Basic and acidic residues" evidence="1">
    <location>
        <begin position="676"/>
        <end position="718"/>
    </location>
</feature>
<dbReference type="AlphaFoldDB" id="A0A5C5ZB12"/>
<protein>
    <submittedName>
        <fullName evidence="4">Carbohydrate binding module (Family 6)</fullName>
    </submittedName>
</protein>
<evidence type="ECO:0000256" key="2">
    <source>
        <dbReference type="SAM" id="SignalP"/>
    </source>
</evidence>
<dbReference type="Pfam" id="PF17963">
    <property type="entry name" value="Big_9"/>
    <property type="match status" value="1"/>
</dbReference>
<evidence type="ECO:0000313" key="5">
    <source>
        <dbReference type="Proteomes" id="UP000315010"/>
    </source>
</evidence>
<feature type="region of interest" description="Disordered" evidence="1">
    <location>
        <begin position="676"/>
        <end position="719"/>
    </location>
</feature>
<gene>
    <name evidence="4" type="ORF">CA13_58220</name>
</gene>